<dbReference type="EMBL" id="GISG01041990">
    <property type="protein sequence ID" value="MBA4623165.1"/>
    <property type="molecule type" value="Transcribed_RNA"/>
</dbReference>
<organism evidence="6">
    <name type="scientific">Opuntia streptacantha</name>
    <name type="common">Prickly pear cactus</name>
    <name type="synonym">Opuntia cardona</name>
    <dbReference type="NCBI Taxonomy" id="393608"/>
    <lineage>
        <taxon>Eukaryota</taxon>
        <taxon>Viridiplantae</taxon>
        <taxon>Streptophyta</taxon>
        <taxon>Embryophyta</taxon>
        <taxon>Tracheophyta</taxon>
        <taxon>Spermatophyta</taxon>
        <taxon>Magnoliopsida</taxon>
        <taxon>eudicotyledons</taxon>
        <taxon>Gunneridae</taxon>
        <taxon>Pentapetalae</taxon>
        <taxon>Caryophyllales</taxon>
        <taxon>Cactineae</taxon>
        <taxon>Cactaceae</taxon>
        <taxon>Opuntioideae</taxon>
        <taxon>Opuntia</taxon>
    </lineage>
</organism>
<sequence length="211" mass="23665">MFTPQRKPLWTPATSAPMTEPRASASRFVNNTAAALKGKAVAFIDGPPPPPPPLGSLADDSFVGRLDGGNLDDWRRFKDAGLLDESAMERKDREALLEKVSRVEKELFDYQYNMGLLLIEKNNLASKNEELGQVVAESQEILKREQTAHLIAISEAEKREENLMKALDIEKKCVTDVRPTFLTPPQMFSCISSDVSRPSGSMIYIRYEIHR</sequence>
<dbReference type="PANTHER" id="PTHR31908:SF9">
    <property type="entry name" value="PROTEIN CROWDED NUCLEI 3"/>
    <property type="match status" value="1"/>
</dbReference>
<evidence type="ECO:0000313" key="6">
    <source>
        <dbReference type="EMBL" id="MBA4623165.1"/>
    </source>
</evidence>
<comment type="subcellular location">
    <subcellularLocation>
        <location evidence="3">Nucleus lamina</location>
    </subcellularLocation>
</comment>
<dbReference type="InterPro" id="IPR040418">
    <property type="entry name" value="CRWN"/>
</dbReference>
<dbReference type="AlphaFoldDB" id="A0A7C9CTG5"/>
<reference evidence="6" key="1">
    <citation type="journal article" date="2013" name="J. Plant Res.">
        <title>Effect of fungi and light on seed germination of three Opuntia species from semiarid lands of central Mexico.</title>
        <authorList>
            <person name="Delgado-Sanchez P."/>
            <person name="Jimenez-Bremont J.F."/>
            <person name="Guerrero-Gonzalez Mde L."/>
            <person name="Flores J."/>
        </authorList>
    </citation>
    <scope>NUCLEOTIDE SEQUENCE</scope>
    <source>
        <tissue evidence="6">Cladode</tissue>
    </source>
</reference>
<evidence type="ECO:0000256" key="2">
    <source>
        <dbReference type="ARBA" id="ARBA00023242"/>
    </source>
</evidence>
<accession>A0A7C9CTG5</accession>
<dbReference type="PANTHER" id="PTHR31908">
    <property type="entry name" value="PROTEIN CROWDED NUCLEI 4"/>
    <property type="match status" value="1"/>
</dbReference>
<comment type="similarity">
    <text evidence="4">Belongs to the CRWN family.</text>
</comment>
<evidence type="ECO:0000256" key="1">
    <source>
        <dbReference type="ARBA" id="ARBA00023054"/>
    </source>
</evidence>
<evidence type="ECO:0000256" key="3">
    <source>
        <dbReference type="ARBA" id="ARBA00024186"/>
    </source>
</evidence>
<keyword evidence="1" id="KW-0175">Coiled coil</keyword>
<proteinExistence type="inferred from homology"/>
<evidence type="ECO:0000256" key="5">
    <source>
        <dbReference type="SAM" id="MobiDB-lite"/>
    </source>
</evidence>
<keyword evidence="2" id="KW-0539">Nucleus</keyword>
<reference evidence="6" key="2">
    <citation type="submission" date="2020-07" db="EMBL/GenBank/DDBJ databases">
        <authorList>
            <person name="Vera ALvarez R."/>
            <person name="Arias-Moreno D.M."/>
            <person name="Jimenez-Jacinto V."/>
            <person name="Jimenez-Bremont J.F."/>
            <person name="Swaminathan K."/>
            <person name="Moose S.P."/>
            <person name="Guerrero-Gonzalez M.L."/>
            <person name="Marino-Ramirez L."/>
            <person name="Landsman D."/>
            <person name="Rodriguez-Kessler M."/>
            <person name="Delgado-Sanchez P."/>
        </authorList>
    </citation>
    <scope>NUCLEOTIDE SEQUENCE</scope>
    <source>
        <tissue evidence="6">Cladode</tissue>
    </source>
</reference>
<name>A0A7C9CTG5_OPUST</name>
<dbReference type="GO" id="GO:0005652">
    <property type="term" value="C:nuclear lamina"/>
    <property type="evidence" value="ECO:0007669"/>
    <property type="project" value="UniProtKB-SubCell"/>
</dbReference>
<dbReference type="GO" id="GO:0006997">
    <property type="term" value="P:nucleus organization"/>
    <property type="evidence" value="ECO:0007669"/>
    <property type="project" value="InterPro"/>
</dbReference>
<protein>
    <submittedName>
        <fullName evidence="6">Uncharacterized protein</fullName>
    </submittedName>
</protein>
<evidence type="ECO:0000256" key="4">
    <source>
        <dbReference type="ARBA" id="ARBA00024208"/>
    </source>
</evidence>
<feature type="region of interest" description="Disordered" evidence="5">
    <location>
        <begin position="1"/>
        <end position="22"/>
    </location>
</feature>